<name>A0A3M9MDJ0_9BACT</name>
<dbReference type="EMBL" id="RJJD01000015">
    <property type="protein sequence ID" value="RNI23619.1"/>
    <property type="molecule type" value="Genomic_DNA"/>
</dbReference>
<keyword evidence="1" id="KW-1133">Transmembrane helix</keyword>
<dbReference type="OrthoDB" id="6028159at2"/>
<dbReference type="RefSeq" id="WP_123128540.1">
    <property type="nucleotide sequence ID" value="NZ_RJJD01000015.1"/>
</dbReference>
<dbReference type="NCBIfam" id="NF041635">
    <property type="entry name" value="STM3941_fam"/>
    <property type="match status" value="1"/>
</dbReference>
<evidence type="ECO:0000313" key="3">
    <source>
        <dbReference type="Proteomes" id="UP000272117"/>
    </source>
</evidence>
<feature type="transmembrane region" description="Helical" evidence="1">
    <location>
        <begin position="47"/>
        <end position="67"/>
    </location>
</feature>
<keyword evidence="1" id="KW-0472">Membrane</keyword>
<sequence>MDRIEIPLSRSKIFLVVAGAVVFVLLGILFALRPDTFVSPILRSPQVVRMVGIATILFFGVVGVYGFRKLFDKKIGLIVDETGITDHTNASSAGLIEWADITEIASEQVMSTRFLLLYTTNPDKYLNRVTGFKRKLMQGNMKMYGTPLSITSNTVSYDFNELERLLKGRWIEHQETLANGSPMGL</sequence>
<dbReference type="AlphaFoldDB" id="A0A3M9MDJ0"/>
<comment type="caution">
    <text evidence="2">The sequence shown here is derived from an EMBL/GenBank/DDBJ whole genome shotgun (WGS) entry which is preliminary data.</text>
</comment>
<proteinExistence type="predicted"/>
<evidence type="ECO:0000256" key="1">
    <source>
        <dbReference type="SAM" id="Phobius"/>
    </source>
</evidence>
<gene>
    <name evidence="2" type="ORF">EFB08_19020</name>
</gene>
<keyword evidence="3" id="KW-1185">Reference proteome</keyword>
<dbReference type="Proteomes" id="UP000272117">
    <property type="component" value="Unassembled WGS sequence"/>
</dbReference>
<accession>A0A3M9MDJ0</accession>
<keyword evidence="1" id="KW-0812">Transmembrane</keyword>
<dbReference type="InterPro" id="IPR048136">
    <property type="entry name" value="STM3941-like"/>
</dbReference>
<evidence type="ECO:0000313" key="2">
    <source>
        <dbReference type="EMBL" id="RNI23619.1"/>
    </source>
</evidence>
<protein>
    <submittedName>
        <fullName evidence="2">Uncharacterized protein</fullName>
    </submittedName>
</protein>
<feature type="transmembrane region" description="Helical" evidence="1">
    <location>
        <begin position="12"/>
        <end position="32"/>
    </location>
</feature>
<organism evidence="2 3">
    <name type="scientific">Rufibacter latericius</name>
    <dbReference type="NCBI Taxonomy" id="2487040"/>
    <lineage>
        <taxon>Bacteria</taxon>
        <taxon>Pseudomonadati</taxon>
        <taxon>Bacteroidota</taxon>
        <taxon>Cytophagia</taxon>
        <taxon>Cytophagales</taxon>
        <taxon>Hymenobacteraceae</taxon>
        <taxon>Rufibacter</taxon>
    </lineage>
</organism>
<reference evidence="2 3" key="1">
    <citation type="submission" date="2018-11" db="EMBL/GenBank/DDBJ databases">
        <title>Rufibacter latericius sp. nov., isolated from water in Baiyang Lake.</title>
        <authorList>
            <person name="Yang Y."/>
        </authorList>
    </citation>
    <scope>NUCLEOTIDE SEQUENCE [LARGE SCALE GENOMIC DNA]</scope>
    <source>
        <strain evidence="2 3">R-22-1c-1</strain>
    </source>
</reference>